<evidence type="ECO:0000313" key="2">
    <source>
        <dbReference type="EMBL" id="GAA0368384.1"/>
    </source>
</evidence>
<reference evidence="2 3" key="1">
    <citation type="journal article" date="2019" name="Int. J. Syst. Evol. Microbiol.">
        <title>The Global Catalogue of Microorganisms (GCM) 10K type strain sequencing project: providing services to taxonomists for standard genome sequencing and annotation.</title>
        <authorList>
            <consortium name="The Broad Institute Genomics Platform"/>
            <consortium name="The Broad Institute Genome Sequencing Center for Infectious Disease"/>
            <person name="Wu L."/>
            <person name="Ma J."/>
        </authorList>
    </citation>
    <scope>NUCLEOTIDE SEQUENCE [LARGE SCALE GENOMIC DNA]</scope>
    <source>
        <strain evidence="2 3">JCM 3146</strain>
    </source>
</reference>
<evidence type="ECO:0000313" key="3">
    <source>
        <dbReference type="Proteomes" id="UP001501822"/>
    </source>
</evidence>
<gene>
    <name evidence="2" type="ORF">GCM10010151_67880</name>
</gene>
<evidence type="ECO:0000256" key="1">
    <source>
        <dbReference type="SAM" id="MobiDB-lite"/>
    </source>
</evidence>
<keyword evidence="3" id="KW-1185">Reference proteome</keyword>
<organism evidence="2 3">
    <name type="scientific">Actinoallomurus spadix</name>
    <dbReference type="NCBI Taxonomy" id="79912"/>
    <lineage>
        <taxon>Bacteria</taxon>
        <taxon>Bacillati</taxon>
        <taxon>Actinomycetota</taxon>
        <taxon>Actinomycetes</taxon>
        <taxon>Streptosporangiales</taxon>
        <taxon>Thermomonosporaceae</taxon>
        <taxon>Actinoallomurus</taxon>
    </lineage>
</organism>
<dbReference type="EMBL" id="BAAABM010000066">
    <property type="protein sequence ID" value="GAA0368384.1"/>
    <property type="molecule type" value="Genomic_DNA"/>
</dbReference>
<proteinExistence type="predicted"/>
<sequence length="172" mass="16323">MKGHTELRRRLLTLLAGFFGFVITVVLSAIPGTAVAGVVRVGGGESANAAGTGGPAATVSALDRSRGPGSSHAAALTGTPGGRGATVPSRTFSAGAPVVRDEAVSATDGRGAPGTVSVQAGGAGSSAVVPAVVEYLPPGPPSAAVVAARAVTPSAVLASAVGLRGPPSHTGS</sequence>
<feature type="region of interest" description="Disordered" evidence="1">
    <location>
        <begin position="63"/>
        <end position="86"/>
    </location>
</feature>
<protein>
    <submittedName>
        <fullName evidence="2">Uncharacterized protein</fullName>
    </submittedName>
</protein>
<dbReference type="RefSeq" id="WP_252799401.1">
    <property type="nucleotide sequence ID" value="NZ_BAAABM010000066.1"/>
</dbReference>
<dbReference type="Proteomes" id="UP001501822">
    <property type="component" value="Unassembled WGS sequence"/>
</dbReference>
<comment type="caution">
    <text evidence="2">The sequence shown here is derived from an EMBL/GenBank/DDBJ whole genome shotgun (WGS) entry which is preliminary data.</text>
</comment>
<name>A0ABN0XN08_9ACTN</name>
<accession>A0ABN0XN08</accession>